<sequence>MEASELKSGIARYLLAHISKNISSKLASSPFAKVIKLPQMLGHSEHDMKAVFNVSGVNCFWKQNTIDSWAPQSREYSTCTFVDGSLVQFGGLSTKMMNDVNIFDLRTFKWTHISFEKEEYVPEPRYGHSAICYGSLVVIYGGYRRFLKSLKLRDTHGDISYFCTDTLKWDKPICKGKTIFRRHHTAALMGHLMVVQGGINEKAEEIDLPYTFNFITSQWKELESIGETPGKISHHACCSISTKINKRKRSTRSVLLFPNKVIDKEPFNNQVYYFGGRNSDSTVTVLKPHFKHNFEWVKLSISGQSPETRYSHSMEYFEWIKSIVIFGGRVDSNRENKITKSKLLNDLWMLNIVKNQWVKVTGQGSPPKTMYAHNSAVYGSQLIIFGGITDHKTQRCSMELQLNETTLNICELHQQRANLLKRQRDVIILLKNKKKRKKLDIKAILGMPGMQVRDNSSSRSQEEAKEGFISMQKTLHAKQEKALNDSCGSSPRRSSVMDKIDRVEQMIFNHDFE</sequence>
<reference evidence="3" key="1">
    <citation type="submission" date="2023-07" db="EMBL/GenBank/DDBJ databases">
        <authorList>
            <consortium name="AG Swart"/>
            <person name="Singh M."/>
            <person name="Singh A."/>
            <person name="Seah K."/>
            <person name="Emmerich C."/>
        </authorList>
    </citation>
    <scope>NUCLEOTIDE SEQUENCE</scope>
    <source>
        <strain evidence="3">DP1</strain>
    </source>
</reference>
<protein>
    <submittedName>
        <fullName evidence="3">Uncharacterized protein</fullName>
    </submittedName>
</protein>
<dbReference type="Gene3D" id="2.120.10.80">
    <property type="entry name" value="Kelch-type beta propeller"/>
    <property type="match status" value="2"/>
</dbReference>
<evidence type="ECO:0000313" key="3">
    <source>
        <dbReference type="EMBL" id="CAI2360431.1"/>
    </source>
</evidence>
<name>A0AAD1U5B1_EUPCR</name>
<accession>A0AAD1U5B1</accession>
<dbReference type="SUPFAM" id="SSF50965">
    <property type="entry name" value="Galactose oxidase, central domain"/>
    <property type="match status" value="1"/>
</dbReference>
<dbReference type="InterPro" id="IPR015915">
    <property type="entry name" value="Kelch-typ_b-propeller"/>
</dbReference>
<proteinExistence type="predicted"/>
<comment type="caution">
    <text evidence="3">The sequence shown here is derived from an EMBL/GenBank/DDBJ whole genome shotgun (WGS) entry which is preliminary data.</text>
</comment>
<evidence type="ECO:0000256" key="2">
    <source>
        <dbReference type="ARBA" id="ARBA00022737"/>
    </source>
</evidence>
<evidence type="ECO:0000256" key="1">
    <source>
        <dbReference type="ARBA" id="ARBA00022441"/>
    </source>
</evidence>
<evidence type="ECO:0000313" key="4">
    <source>
        <dbReference type="Proteomes" id="UP001295684"/>
    </source>
</evidence>
<dbReference type="AlphaFoldDB" id="A0AAD1U5B1"/>
<keyword evidence="1" id="KW-0880">Kelch repeat</keyword>
<dbReference type="Pfam" id="PF24681">
    <property type="entry name" value="Kelch_KLHDC2_KLHL20_DRC7"/>
    <property type="match status" value="2"/>
</dbReference>
<dbReference type="PANTHER" id="PTHR46093:SF18">
    <property type="entry name" value="FIBRONECTIN TYPE-III DOMAIN-CONTAINING PROTEIN"/>
    <property type="match status" value="1"/>
</dbReference>
<keyword evidence="4" id="KW-1185">Reference proteome</keyword>
<dbReference type="EMBL" id="CAMPGE010001632">
    <property type="protein sequence ID" value="CAI2360431.1"/>
    <property type="molecule type" value="Genomic_DNA"/>
</dbReference>
<dbReference type="PANTHER" id="PTHR46093">
    <property type="entry name" value="ACYL-COA-BINDING DOMAIN-CONTAINING PROTEIN 5"/>
    <property type="match status" value="1"/>
</dbReference>
<dbReference type="Proteomes" id="UP001295684">
    <property type="component" value="Unassembled WGS sequence"/>
</dbReference>
<organism evidence="3 4">
    <name type="scientific">Euplotes crassus</name>
    <dbReference type="NCBI Taxonomy" id="5936"/>
    <lineage>
        <taxon>Eukaryota</taxon>
        <taxon>Sar</taxon>
        <taxon>Alveolata</taxon>
        <taxon>Ciliophora</taxon>
        <taxon>Intramacronucleata</taxon>
        <taxon>Spirotrichea</taxon>
        <taxon>Hypotrichia</taxon>
        <taxon>Euplotida</taxon>
        <taxon>Euplotidae</taxon>
        <taxon>Moneuplotes</taxon>
    </lineage>
</organism>
<dbReference type="InterPro" id="IPR011043">
    <property type="entry name" value="Gal_Oxase/kelch_b-propeller"/>
</dbReference>
<keyword evidence="2" id="KW-0677">Repeat</keyword>
<dbReference type="SUPFAM" id="SSF117281">
    <property type="entry name" value="Kelch motif"/>
    <property type="match status" value="1"/>
</dbReference>
<gene>
    <name evidence="3" type="ORF">ECRASSUSDP1_LOCUS1734</name>
</gene>